<feature type="transmembrane region" description="Helical" evidence="7">
    <location>
        <begin position="464"/>
        <end position="491"/>
    </location>
</feature>
<feature type="transmembrane region" description="Helical" evidence="7">
    <location>
        <begin position="89"/>
        <end position="110"/>
    </location>
</feature>
<evidence type="ECO:0000256" key="5">
    <source>
        <dbReference type="ARBA" id="ARBA00022989"/>
    </source>
</evidence>
<evidence type="ECO:0000256" key="2">
    <source>
        <dbReference type="ARBA" id="ARBA00022448"/>
    </source>
</evidence>
<name>A0A6J7CZD3_9ZZZZ</name>
<accession>A0A6J7CZD3</accession>
<feature type="domain" description="ABC transmembrane type-1" evidence="8">
    <location>
        <begin position="85"/>
        <end position="301"/>
    </location>
</feature>
<feature type="transmembrane region" description="Helical" evidence="7">
    <location>
        <begin position="604"/>
        <end position="623"/>
    </location>
</feature>
<organism evidence="9">
    <name type="scientific">freshwater metagenome</name>
    <dbReference type="NCBI Taxonomy" id="449393"/>
    <lineage>
        <taxon>unclassified sequences</taxon>
        <taxon>metagenomes</taxon>
        <taxon>ecological metagenomes</taxon>
    </lineage>
</organism>
<evidence type="ECO:0000259" key="8">
    <source>
        <dbReference type="PROSITE" id="PS50928"/>
    </source>
</evidence>
<feature type="transmembrane region" description="Helical" evidence="7">
    <location>
        <begin position="230"/>
        <end position="252"/>
    </location>
</feature>
<keyword evidence="3" id="KW-1003">Cell membrane</keyword>
<evidence type="ECO:0000256" key="1">
    <source>
        <dbReference type="ARBA" id="ARBA00004651"/>
    </source>
</evidence>
<dbReference type="GO" id="GO:0005886">
    <property type="term" value="C:plasma membrane"/>
    <property type="evidence" value="ECO:0007669"/>
    <property type="project" value="UniProtKB-SubCell"/>
</dbReference>
<dbReference type="GO" id="GO:0055085">
    <property type="term" value="P:transmembrane transport"/>
    <property type="evidence" value="ECO:0007669"/>
    <property type="project" value="InterPro"/>
</dbReference>
<keyword evidence="6 7" id="KW-0472">Membrane</keyword>
<feature type="transmembrane region" description="Helical" evidence="7">
    <location>
        <begin position="278"/>
        <end position="302"/>
    </location>
</feature>
<feature type="transmembrane region" description="Helical" evidence="7">
    <location>
        <begin position="428"/>
        <end position="452"/>
    </location>
</feature>
<evidence type="ECO:0000313" key="9">
    <source>
        <dbReference type="EMBL" id="CAB4863396.1"/>
    </source>
</evidence>
<feature type="transmembrane region" description="Helical" evidence="7">
    <location>
        <begin position="369"/>
        <end position="391"/>
    </location>
</feature>
<protein>
    <submittedName>
        <fullName evidence="9">Unannotated protein</fullName>
    </submittedName>
</protein>
<feature type="transmembrane region" description="Helical" evidence="7">
    <location>
        <begin position="541"/>
        <end position="563"/>
    </location>
</feature>
<dbReference type="EMBL" id="CAFBLV010000032">
    <property type="protein sequence ID" value="CAB4863396.1"/>
    <property type="molecule type" value="Genomic_DNA"/>
</dbReference>
<dbReference type="Gene3D" id="1.10.3720.10">
    <property type="entry name" value="MetI-like"/>
    <property type="match status" value="2"/>
</dbReference>
<gene>
    <name evidence="9" type="ORF">UFOPK3425_00270</name>
</gene>
<evidence type="ECO:0000256" key="3">
    <source>
        <dbReference type="ARBA" id="ARBA00022475"/>
    </source>
</evidence>
<feature type="transmembrane region" description="Helical" evidence="7">
    <location>
        <begin position="173"/>
        <end position="197"/>
    </location>
</feature>
<evidence type="ECO:0000256" key="4">
    <source>
        <dbReference type="ARBA" id="ARBA00022692"/>
    </source>
</evidence>
<evidence type="ECO:0000256" key="6">
    <source>
        <dbReference type="ARBA" id="ARBA00023136"/>
    </source>
</evidence>
<evidence type="ECO:0000256" key="7">
    <source>
        <dbReference type="SAM" id="Phobius"/>
    </source>
</evidence>
<dbReference type="AlphaFoldDB" id="A0A6J7CZD3"/>
<dbReference type="PANTHER" id="PTHR43005">
    <property type="entry name" value="BLR7065 PROTEIN"/>
    <property type="match status" value="1"/>
</dbReference>
<dbReference type="Pfam" id="PF00528">
    <property type="entry name" value="BPD_transp_1"/>
    <property type="match status" value="2"/>
</dbReference>
<reference evidence="9" key="1">
    <citation type="submission" date="2020-05" db="EMBL/GenBank/DDBJ databases">
        <authorList>
            <person name="Chiriac C."/>
            <person name="Salcher M."/>
            <person name="Ghai R."/>
            <person name="Kavagutti S V."/>
        </authorList>
    </citation>
    <scope>NUCLEOTIDE SEQUENCE</scope>
</reference>
<feature type="domain" description="ABC transmembrane type-1" evidence="8">
    <location>
        <begin position="429"/>
        <end position="623"/>
    </location>
</feature>
<dbReference type="InterPro" id="IPR035906">
    <property type="entry name" value="MetI-like_sf"/>
</dbReference>
<dbReference type="PANTHER" id="PTHR43005:SF1">
    <property type="entry name" value="SPERMIDINE_PUTRESCINE TRANSPORT SYSTEM PERMEASE PROTEIN"/>
    <property type="match status" value="1"/>
</dbReference>
<feature type="transmembrane region" description="Helical" evidence="7">
    <location>
        <begin position="122"/>
        <end position="142"/>
    </location>
</feature>
<dbReference type="CDD" id="cd06261">
    <property type="entry name" value="TM_PBP2"/>
    <property type="match status" value="2"/>
</dbReference>
<sequence>MSANTLMDAPGRLARRLDRVSDRKFGALVSLPGLLVVAIVVLPPVLSVFGMSLFRLNLLKDNGIAFVGIQNFSNMFTDRLFLESIPRTLIFAVVTTVITVPLALGAALALNRVFRGQKILSIFLLLPWAVAPVVTGLFWRFIFQPQFGIATGLMSALGLTDGSIDWLGDSKRAMGVAVVATAWRSLPLIALLIGTALRTIPKNQLKAAELDGAGSWATFRHITLPAIRNMLLVGIVLQVIISLQVFDIIFTLTRGGPGFDTTVMYYYIYNTAFGTLNFGYSSALSVLLVVFIAAFSAPLLYLRQRSRHRVKAALIKAQIQDAKTPMRSLSLMDPTLLAISDKIDDAFSRQYDDNSNRRRFVVPVWLKTWASRIGVFLLFGWLMGPIIWIFVASVQPTAAITHAPPQLTWALTADHFIELLDGAGWYRAIWVSLQVALLSTFLTILIASLAAYPLARLKVPGKGILLTGLLLIQMVPAISLAMPVLLIFRAVQLQDTIIALVIVNTAFITPLAIWILLNIFEDVPREIESAARMDGCSRIGTLFRIVIPVAKSGVAATAILVMISTWNEFLFAVVLGNRDAVTVTRQIGFLETPHSLGNSYSYDLLAAGGTLAALPCILLVIIFHRRIVSGLTEGYGKG</sequence>
<dbReference type="InterPro" id="IPR000515">
    <property type="entry name" value="MetI-like"/>
</dbReference>
<keyword evidence="5 7" id="KW-1133">Transmembrane helix</keyword>
<dbReference type="PROSITE" id="PS50928">
    <property type="entry name" value="ABC_TM1"/>
    <property type="match status" value="2"/>
</dbReference>
<keyword evidence="4 7" id="KW-0812">Transmembrane</keyword>
<proteinExistence type="predicted"/>
<feature type="transmembrane region" description="Helical" evidence="7">
    <location>
        <begin position="25"/>
        <end position="49"/>
    </location>
</feature>
<comment type="subcellular location">
    <subcellularLocation>
        <location evidence="1">Cell membrane</location>
        <topology evidence="1">Multi-pass membrane protein</topology>
    </subcellularLocation>
</comment>
<keyword evidence="2" id="KW-0813">Transport</keyword>
<dbReference type="SUPFAM" id="SSF161098">
    <property type="entry name" value="MetI-like"/>
    <property type="match status" value="2"/>
</dbReference>
<feature type="transmembrane region" description="Helical" evidence="7">
    <location>
        <begin position="497"/>
        <end position="520"/>
    </location>
</feature>